<protein>
    <recommendedName>
        <fullName evidence="4">Flagellar hook-associated protein 1</fullName>
    </recommendedName>
</protein>
<gene>
    <name evidence="9" type="ORF">A7A09_001950</name>
</gene>
<evidence type="ECO:0000256" key="1">
    <source>
        <dbReference type="ARBA" id="ARBA00004365"/>
    </source>
</evidence>
<dbReference type="InterPro" id="IPR002371">
    <property type="entry name" value="FlgK"/>
</dbReference>
<sequence length="488" mass="51437">MTAMSLAKALSNAATGLSAVARGTGVVSDNLANIQTPGFARREMVLQARSLGGNGGGVRIDNISRVVNAGLLAEQRLAGAARAEASKRLEFLQKVEDVIGVPGSVGGLGEALTTFQTRLLDASGRPEDENRLLNLAQSAIELTSRLNTVSDIVQTARTDADAAIALDVKTLNDGLARVAYLNRRISSVGSQGKDPSPLIDERQAIIDQVNVIVPVQEIARGAGNVALFTISGAPLLDGTKPSQIEFEPAPRLSAELSVENGSIGSLIVDGKVLPASRMHFFSGGTLSANFEIRDHLGPQIQQELDSFVLELHDRFADPTVDSTIAADALGLFVDGGEPATSEKMKGLAARIALNPVVDPSAGGELWRLRDGLGAYEAGPTGDSSLLIGLENALSRGRVPPAGSVFGENASLGRRLATLESRVISRRNSAETDSALKNSQADAISERFLSDGVNSDAELQRLLEYGQAYAANARVIQAIDEMMDQVLRW</sequence>
<keyword evidence="9" id="KW-0969">Cilium</keyword>
<dbReference type="Proteomes" id="UP000238137">
    <property type="component" value="Unassembled WGS sequence"/>
</dbReference>
<dbReference type="PANTHER" id="PTHR30033:SF2">
    <property type="entry name" value="FLAGELLAR HOOK PROTEIN"/>
    <property type="match status" value="1"/>
</dbReference>
<comment type="caution">
    <text evidence="9">The sequence shown here is derived from an EMBL/GenBank/DDBJ whole genome shotgun (WGS) entry which is preliminary data.</text>
</comment>
<evidence type="ECO:0000259" key="7">
    <source>
        <dbReference type="Pfam" id="PF06429"/>
    </source>
</evidence>
<keyword evidence="6" id="KW-0975">Bacterial flagellum</keyword>
<evidence type="ECO:0000256" key="6">
    <source>
        <dbReference type="ARBA" id="ARBA00023143"/>
    </source>
</evidence>
<proteinExistence type="inferred from homology"/>
<dbReference type="InterPro" id="IPR053927">
    <property type="entry name" value="FlgK_helical"/>
</dbReference>
<dbReference type="Pfam" id="PF06429">
    <property type="entry name" value="Flg_bbr_C"/>
    <property type="match status" value="1"/>
</dbReference>
<dbReference type="GO" id="GO:0009424">
    <property type="term" value="C:bacterial-type flagellum hook"/>
    <property type="evidence" value="ECO:0007669"/>
    <property type="project" value="InterPro"/>
</dbReference>
<evidence type="ECO:0000256" key="3">
    <source>
        <dbReference type="ARBA" id="ARBA00009677"/>
    </source>
</evidence>
<feature type="domain" description="Flagellar basal-body/hook protein C-terminal" evidence="7">
    <location>
        <begin position="451"/>
        <end position="486"/>
    </location>
</feature>
<keyword evidence="9" id="KW-0966">Cell projection</keyword>
<evidence type="ECO:0000256" key="5">
    <source>
        <dbReference type="ARBA" id="ARBA00022525"/>
    </source>
</evidence>
<dbReference type="PANTHER" id="PTHR30033">
    <property type="entry name" value="FLAGELLAR HOOK-ASSOCIATED PROTEIN 1"/>
    <property type="match status" value="1"/>
</dbReference>
<dbReference type="EMBL" id="PXNQ02000001">
    <property type="protein sequence ID" value="RNF36176.1"/>
    <property type="molecule type" value="Genomic_DNA"/>
</dbReference>
<dbReference type="OrthoDB" id="7181295at2"/>
<accession>A0A3R7LRD5</accession>
<dbReference type="SUPFAM" id="SSF64518">
    <property type="entry name" value="Phase 1 flagellin"/>
    <property type="match status" value="1"/>
</dbReference>
<dbReference type="GO" id="GO:0005576">
    <property type="term" value="C:extracellular region"/>
    <property type="evidence" value="ECO:0007669"/>
    <property type="project" value="UniProtKB-SubCell"/>
</dbReference>
<keyword evidence="9" id="KW-0282">Flagellum</keyword>
<dbReference type="NCBIfam" id="TIGR02492">
    <property type="entry name" value="flgK_ends"/>
    <property type="match status" value="1"/>
</dbReference>
<dbReference type="Pfam" id="PF22638">
    <property type="entry name" value="FlgK_D1"/>
    <property type="match status" value="1"/>
</dbReference>
<feature type="domain" description="Flagellar hook-associated protein FlgK helical" evidence="8">
    <location>
        <begin position="92"/>
        <end position="315"/>
    </location>
</feature>
<evidence type="ECO:0000313" key="9">
    <source>
        <dbReference type="EMBL" id="RNF36176.1"/>
    </source>
</evidence>
<evidence type="ECO:0000256" key="4">
    <source>
        <dbReference type="ARBA" id="ARBA00016244"/>
    </source>
</evidence>
<keyword evidence="10" id="KW-1185">Reference proteome</keyword>
<keyword evidence="5" id="KW-0964">Secreted</keyword>
<comment type="subcellular location">
    <subcellularLocation>
        <location evidence="1">Bacterial flagellum</location>
    </subcellularLocation>
    <subcellularLocation>
        <location evidence="2">Secreted</location>
    </subcellularLocation>
</comment>
<dbReference type="InterPro" id="IPR010930">
    <property type="entry name" value="Flg_bb/hook_C_dom"/>
</dbReference>
<evidence type="ECO:0000256" key="2">
    <source>
        <dbReference type="ARBA" id="ARBA00004613"/>
    </source>
</evidence>
<name>A0A3R7LRD5_9RHOB</name>
<dbReference type="GO" id="GO:0005198">
    <property type="term" value="F:structural molecule activity"/>
    <property type="evidence" value="ECO:0007669"/>
    <property type="project" value="InterPro"/>
</dbReference>
<evidence type="ECO:0000259" key="8">
    <source>
        <dbReference type="Pfam" id="PF22638"/>
    </source>
</evidence>
<dbReference type="GO" id="GO:0044780">
    <property type="term" value="P:bacterial-type flagellum assembly"/>
    <property type="evidence" value="ECO:0007669"/>
    <property type="project" value="InterPro"/>
</dbReference>
<comment type="similarity">
    <text evidence="3">Belongs to the flagella basal body rod proteins family.</text>
</comment>
<evidence type="ECO:0000313" key="10">
    <source>
        <dbReference type="Proteomes" id="UP000238137"/>
    </source>
</evidence>
<dbReference type="AlphaFoldDB" id="A0A3R7LRD5"/>
<reference evidence="9" key="1">
    <citation type="submission" date="2018-05" db="EMBL/GenBank/DDBJ databases">
        <title>Reclassification of Methylarcula marina and Methylarcula terricola as Paracoccus methylarcula sp.nov., comb.nov. and Paracoccus terricola comb.nov.</title>
        <authorList>
            <person name="Shmareva M.N."/>
            <person name="Doronina N.V."/>
            <person name="Vasilenko O.V."/>
            <person name="Tarlachkov S.V."/>
            <person name="Trotsenko Y.A."/>
        </authorList>
    </citation>
    <scope>NUCLEOTIDE SEQUENCE [LARGE SCALE GENOMIC DNA]</scope>
    <source>
        <strain evidence="9">VKM B-2159</strain>
    </source>
</reference>
<organism evidence="9 10">
    <name type="scientific">Paracoccus methylarcula</name>
    <dbReference type="NCBI Taxonomy" id="72022"/>
    <lineage>
        <taxon>Bacteria</taxon>
        <taxon>Pseudomonadati</taxon>
        <taxon>Pseudomonadota</taxon>
        <taxon>Alphaproteobacteria</taxon>
        <taxon>Rhodobacterales</taxon>
        <taxon>Paracoccaceae</taxon>
        <taxon>Paracoccus</taxon>
    </lineage>
</organism>